<name>A0A2S4UDQ7_9BASI</name>
<dbReference type="OrthoDB" id="5283326at2759"/>
<proteinExistence type="predicted"/>
<evidence type="ECO:0000313" key="2">
    <source>
        <dbReference type="Proteomes" id="UP000238274"/>
    </source>
</evidence>
<gene>
    <name evidence="1" type="ORF">PSHT_15705</name>
</gene>
<reference evidence="1 2" key="1">
    <citation type="submission" date="2017-12" db="EMBL/GenBank/DDBJ databases">
        <title>Gene loss provides genomic basis for host adaptation in cereal stripe rust fungi.</title>
        <authorList>
            <person name="Xia C."/>
        </authorList>
    </citation>
    <scope>NUCLEOTIDE SEQUENCE [LARGE SCALE GENOMIC DNA]</scope>
    <source>
        <strain evidence="1 2">93TX-2</strain>
    </source>
</reference>
<reference evidence="2" key="2">
    <citation type="journal article" date="2018" name="BMC Genomics">
        <title>Genomic insights into host adaptation between the wheat stripe rust pathogen (Puccinia striiformis f. sp. tritici) and the barley stripe rust pathogen (Puccinia striiformis f. sp. hordei).</title>
        <authorList>
            <person name="Xia C."/>
            <person name="Wang M."/>
            <person name="Yin C."/>
            <person name="Cornejo O.E."/>
            <person name="Hulbert S.H."/>
            <person name="Chen X."/>
        </authorList>
    </citation>
    <scope>NUCLEOTIDE SEQUENCE [LARGE SCALE GENOMIC DNA]</scope>
    <source>
        <strain evidence="2">93TX-2</strain>
    </source>
</reference>
<keyword evidence="2" id="KW-1185">Reference proteome</keyword>
<dbReference type="VEuPathDB" id="FungiDB:PSTT_09314"/>
<dbReference type="EMBL" id="PKSM01000421">
    <property type="protein sequence ID" value="POV95351.1"/>
    <property type="molecule type" value="Genomic_DNA"/>
</dbReference>
<dbReference type="Proteomes" id="UP000238274">
    <property type="component" value="Unassembled WGS sequence"/>
</dbReference>
<evidence type="ECO:0000313" key="1">
    <source>
        <dbReference type="EMBL" id="POV95351.1"/>
    </source>
</evidence>
<dbReference type="VEuPathDB" id="FungiDB:PSHT_15705"/>
<dbReference type="AlphaFoldDB" id="A0A2S4UDQ7"/>
<sequence length="104" mass="11768">MMRTDVNPVIDKAITLTQITKSLYSLPLRYGQNYNFAITHAFYASIGTDPLKIVAVRTPQFGFQAPIKKEFVPFPNVFVTSGKGIEQLKFTAHKSKKPKVHKQQ</sequence>
<accession>A0A2S4UDQ7</accession>
<organism evidence="1 2">
    <name type="scientific">Puccinia striiformis</name>
    <dbReference type="NCBI Taxonomy" id="27350"/>
    <lineage>
        <taxon>Eukaryota</taxon>
        <taxon>Fungi</taxon>
        <taxon>Dikarya</taxon>
        <taxon>Basidiomycota</taxon>
        <taxon>Pucciniomycotina</taxon>
        <taxon>Pucciniomycetes</taxon>
        <taxon>Pucciniales</taxon>
        <taxon>Pucciniaceae</taxon>
        <taxon>Puccinia</taxon>
    </lineage>
</organism>
<reference evidence="2" key="3">
    <citation type="journal article" date="2018" name="Mol. Plant Microbe Interact.">
        <title>Genome sequence resources for the wheat stripe rust pathogen (Puccinia striiformis f. sp. tritici) and the barley stripe rust pathogen (Puccinia striiformis f. sp. hordei).</title>
        <authorList>
            <person name="Xia C."/>
            <person name="Wang M."/>
            <person name="Yin C."/>
            <person name="Cornejo O.E."/>
            <person name="Hulbert S.H."/>
            <person name="Chen X."/>
        </authorList>
    </citation>
    <scope>NUCLEOTIDE SEQUENCE [LARGE SCALE GENOMIC DNA]</scope>
    <source>
        <strain evidence="2">93TX-2</strain>
    </source>
</reference>
<comment type="caution">
    <text evidence="1">The sequence shown here is derived from an EMBL/GenBank/DDBJ whole genome shotgun (WGS) entry which is preliminary data.</text>
</comment>
<protein>
    <submittedName>
        <fullName evidence="1">Uncharacterized protein</fullName>
    </submittedName>
</protein>